<evidence type="ECO:0000313" key="3">
    <source>
        <dbReference type="EMBL" id="HJC64076.1"/>
    </source>
</evidence>
<organism evidence="3 4">
    <name type="scientific">Candidatus Blautia merdavium</name>
    <dbReference type="NCBI Taxonomy" id="2838494"/>
    <lineage>
        <taxon>Bacteria</taxon>
        <taxon>Bacillati</taxon>
        <taxon>Bacillota</taxon>
        <taxon>Clostridia</taxon>
        <taxon>Lachnospirales</taxon>
        <taxon>Lachnospiraceae</taxon>
        <taxon>Blautia</taxon>
    </lineage>
</organism>
<reference evidence="3" key="2">
    <citation type="submission" date="2021-04" db="EMBL/GenBank/DDBJ databases">
        <authorList>
            <person name="Gilroy R."/>
        </authorList>
    </citation>
    <scope>NUCLEOTIDE SEQUENCE</scope>
    <source>
        <strain evidence="3">ChiBcec2-3848</strain>
    </source>
</reference>
<feature type="region of interest" description="Disordered" evidence="1">
    <location>
        <begin position="60"/>
        <end position="85"/>
    </location>
</feature>
<dbReference type="PROSITE" id="PS00715">
    <property type="entry name" value="SIGMA70_1"/>
    <property type="match status" value="1"/>
</dbReference>
<gene>
    <name evidence="3" type="ORF">H9753_10745</name>
</gene>
<dbReference type="EMBL" id="DWVZ01000145">
    <property type="protein sequence ID" value="HJC64076.1"/>
    <property type="molecule type" value="Genomic_DNA"/>
</dbReference>
<dbReference type="GO" id="GO:0006352">
    <property type="term" value="P:DNA-templated transcription initiation"/>
    <property type="evidence" value="ECO:0007669"/>
    <property type="project" value="InterPro"/>
</dbReference>
<dbReference type="Gene3D" id="1.20.120.1810">
    <property type="match status" value="1"/>
</dbReference>
<accession>A0A9D2TCJ1</accession>
<proteinExistence type="predicted"/>
<name>A0A9D2TCJ1_9FIRM</name>
<feature type="compositionally biased region" description="Basic and acidic residues" evidence="1">
    <location>
        <begin position="68"/>
        <end position="85"/>
    </location>
</feature>
<dbReference type="AlphaFoldDB" id="A0A9D2TCJ1"/>
<dbReference type="GO" id="GO:0003700">
    <property type="term" value="F:DNA-binding transcription factor activity"/>
    <property type="evidence" value="ECO:0007669"/>
    <property type="project" value="InterPro"/>
</dbReference>
<reference evidence="3" key="1">
    <citation type="journal article" date="2021" name="PeerJ">
        <title>Extensive microbial diversity within the chicken gut microbiome revealed by metagenomics and culture.</title>
        <authorList>
            <person name="Gilroy R."/>
            <person name="Ravi A."/>
            <person name="Getino M."/>
            <person name="Pursley I."/>
            <person name="Horton D.L."/>
            <person name="Alikhan N.F."/>
            <person name="Baker D."/>
            <person name="Gharbi K."/>
            <person name="Hall N."/>
            <person name="Watson M."/>
            <person name="Adriaenssens E.M."/>
            <person name="Foster-Nyarko E."/>
            <person name="Jarju S."/>
            <person name="Secka A."/>
            <person name="Antonio M."/>
            <person name="Oren A."/>
            <person name="Chaudhuri R.R."/>
            <person name="La Ragione R."/>
            <person name="Hildebrand F."/>
            <person name="Pallen M.J."/>
        </authorList>
    </citation>
    <scope>NUCLEOTIDE SEQUENCE</scope>
    <source>
        <strain evidence="3">ChiBcec2-3848</strain>
    </source>
</reference>
<dbReference type="InterPro" id="IPR000943">
    <property type="entry name" value="RNA_pol_sigma70"/>
</dbReference>
<dbReference type="SUPFAM" id="SSF88946">
    <property type="entry name" value="Sigma2 domain of RNA polymerase sigma factors"/>
    <property type="match status" value="1"/>
</dbReference>
<feature type="domain" description="RNA polymerase sigma-70" evidence="2">
    <location>
        <begin position="151"/>
        <end position="164"/>
    </location>
</feature>
<dbReference type="InterPro" id="IPR013325">
    <property type="entry name" value="RNA_pol_sigma_r2"/>
</dbReference>
<evidence type="ECO:0000256" key="1">
    <source>
        <dbReference type="SAM" id="MobiDB-lite"/>
    </source>
</evidence>
<evidence type="ECO:0000259" key="2">
    <source>
        <dbReference type="PROSITE" id="PS00715"/>
    </source>
</evidence>
<protein>
    <submittedName>
        <fullName evidence="3">RNA polymerase subunit sigma-70</fullName>
    </submittedName>
</protein>
<evidence type="ECO:0000313" key="4">
    <source>
        <dbReference type="Proteomes" id="UP000823886"/>
    </source>
</evidence>
<sequence>MDILEFQNKLKEIQTLAVNNGKKVHVQLVEKFFDDPDMDGEKLKRVYDYLETQGIRVEGILGGADSPSRQEQEERSAQPEKERIPLTREEEEYLQEYLENMGAREEAAEEVLFEQFFRGERAAREALTRLYQREVVEAAKDFNREELFFGDLLQEGNMGLLMALENAGEQEDLGSRITEEIRNAVRSFVEEQTRQKKEDDILVERVRTLEAKVKELTEDDKDIKYSVEELALFLDMDVEDIRSVLRLTGEE</sequence>
<dbReference type="Proteomes" id="UP000823886">
    <property type="component" value="Unassembled WGS sequence"/>
</dbReference>
<comment type="caution">
    <text evidence="3">The sequence shown here is derived from an EMBL/GenBank/DDBJ whole genome shotgun (WGS) entry which is preliminary data.</text>
</comment>